<feature type="compositionally biased region" description="Basic and acidic residues" evidence="7">
    <location>
        <begin position="981"/>
        <end position="1009"/>
    </location>
</feature>
<dbReference type="GO" id="GO:0061630">
    <property type="term" value="F:ubiquitin protein ligase activity"/>
    <property type="evidence" value="ECO:0007669"/>
    <property type="project" value="InterPro"/>
</dbReference>
<feature type="compositionally biased region" description="Polar residues" evidence="7">
    <location>
        <begin position="478"/>
        <end position="494"/>
    </location>
</feature>
<keyword evidence="4" id="KW-0862">Zinc</keyword>
<feature type="domain" description="RING-type" evidence="8">
    <location>
        <begin position="244"/>
        <end position="285"/>
    </location>
</feature>
<evidence type="ECO:0000256" key="4">
    <source>
        <dbReference type="ARBA" id="ARBA00022833"/>
    </source>
</evidence>
<feature type="region of interest" description="Disordered" evidence="7">
    <location>
        <begin position="1263"/>
        <end position="1510"/>
    </location>
</feature>
<name>A0A9P0D8P3_9CUCU</name>
<dbReference type="OrthoDB" id="106784at2759"/>
<dbReference type="EMBL" id="OV651819">
    <property type="protein sequence ID" value="CAH1113636.1"/>
    <property type="molecule type" value="Genomic_DNA"/>
</dbReference>
<feature type="compositionally biased region" description="Basic and acidic residues" evidence="7">
    <location>
        <begin position="1286"/>
        <end position="1297"/>
    </location>
</feature>
<feature type="compositionally biased region" description="Basic and acidic residues" evidence="7">
    <location>
        <begin position="1088"/>
        <end position="1100"/>
    </location>
</feature>
<dbReference type="GO" id="GO:0016567">
    <property type="term" value="P:protein ubiquitination"/>
    <property type="evidence" value="ECO:0007669"/>
    <property type="project" value="InterPro"/>
</dbReference>
<feature type="compositionally biased region" description="Basic and acidic residues" evidence="7">
    <location>
        <begin position="408"/>
        <end position="428"/>
    </location>
</feature>
<feature type="compositionally biased region" description="Basic and acidic residues" evidence="7">
    <location>
        <begin position="704"/>
        <end position="723"/>
    </location>
</feature>
<organism evidence="11 12">
    <name type="scientific">Psylliodes chrysocephalus</name>
    <dbReference type="NCBI Taxonomy" id="3402493"/>
    <lineage>
        <taxon>Eukaryota</taxon>
        <taxon>Metazoa</taxon>
        <taxon>Ecdysozoa</taxon>
        <taxon>Arthropoda</taxon>
        <taxon>Hexapoda</taxon>
        <taxon>Insecta</taxon>
        <taxon>Pterygota</taxon>
        <taxon>Neoptera</taxon>
        <taxon>Endopterygota</taxon>
        <taxon>Coleoptera</taxon>
        <taxon>Polyphaga</taxon>
        <taxon>Cucujiformia</taxon>
        <taxon>Chrysomeloidea</taxon>
        <taxon>Chrysomelidae</taxon>
        <taxon>Galerucinae</taxon>
        <taxon>Alticini</taxon>
        <taxon>Psylliodes</taxon>
    </lineage>
</organism>
<feature type="compositionally biased region" description="Low complexity" evidence="7">
    <location>
        <begin position="651"/>
        <end position="669"/>
    </location>
</feature>
<dbReference type="InterPro" id="IPR001878">
    <property type="entry name" value="Znf_CCHC"/>
</dbReference>
<feature type="compositionally biased region" description="Basic residues" evidence="7">
    <location>
        <begin position="940"/>
        <end position="949"/>
    </location>
</feature>
<dbReference type="Gene3D" id="3.10.20.90">
    <property type="entry name" value="Phosphatidylinositol 3-kinase Catalytic Subunit, Chain A, domain 1"/>
    <property type="match status" value="1"/>
</dbReference>
<dbReference type="InterPro" id="IPR036875">
    <property type="entry name" value="Znf_CCHC_sf"/>
</dbReference>
<keyword evidence="2" id="KW-0479">Metal-binding</keyword>
<feature type="compositionally biased region" description="Basic and acidic residues" evidence="7">
    <location>
        <begin position="1382"/>
        <end position="1398"/>
    </location>
</feature>
<feature type="region of interest" description="Disordered" evidence="7">
    <location>
        <begin position="1088"/>
        <end position="1122"/>
    </location>
</feature>
<feature type="region of interest" description="Disordered" evidence="7">
    <location>
        <begin position="1143"/>
        <end position="1183"/>
    </location>
</feature>
<feature type="compositionally biased region" description="Basic residues" evidence="7">
    <location>
        <begin position="1492"/>
        <end position="1510"/>
    </location>
</feature>
<evidence type="ECO:0000256" key="1">
    <source>
        <dbReference type="ARBA" id="ARBA00004123"/>
    </source>
</evidence>
<evidence type="ECO:0000313" key="12">
    <source>
        <dbReference type="Proteomes" id="UP001153636"/>
    </source>
</evidence>
<feature type="compositionally biased region" description="Basic residues" evidence="7">
    <location>
        <begin position="1367"/>
        <end position="1381"/>
    </location>
</feature>
<feature type="compositionally biased region" description="Basic and acidic residues" evidence="7">
    <location>
        <begin position="571"/>
        <end position="581"/>
    </location>
</feature>
<accession>A0A9P0D8P3</accession>
<feature type="compositionally biased region" description="Low complexity" evidence="7">
    <location>
        <begin position="818"/>
        <end position="833"/>
    </location>
</feature>
<feature type="compositionally biased region" description="Low complexity" evidence="7">
    <location>
        <begin position="1442"/>
        <end position="1453"/>
    </location>
</feature>
<feature type="compositionally biased region" description="Basic and acidic residues" evidence="7">
    <location>
        <begin position="730"/>
        <end position="748"/>
    </location>
</feature>
<dbReference type="Proteomes" id="UP001153636">
    <property type="component" value="Chromosome 7"/>
</dbReference>
<evidence type="ECO:0000256" key="7">
    <source>
        <dbReference type="SAM" id="MobiDB-lite"/>
    </source>
</evidence>
<gene>
    <name evidence="11" type="ORF">PSYICH_LOCUS13691</name>
</gene>
<feature type="compositionally biased region" description="Basic and acidic residues" evidence="7">
    <location>
        <begin position="950"/>
        <end position="971"/>
    </location>
</feature>
<dbReference type="GO" id="GO:0005634">
    <property type="term" value="C:nucleus"/>
    <property type="evidence" value="ECO:0007669"/>
    <property type="project" value="UniProtKB-SubCell"/>
</dbReference>
<dbReference type="GO" id="GO:0006511">
    <property type="term" value="P:ubiquitin-dependent protein catabolic process"/>
    <property type="evidence" value="ECO:0007669"/>
    <property type="project" value="TreeGrafter"/>
</dbReference>
<feature type="region of interest" description="Disordered" evidence="7">
    <location>
        <begin position="83"/>
        <end position="104"/>
    </location>
</feature>
<feature type="region of interest" description="Disordered" evidence="7">
    <location>
        <begin position="313"/>
        <end position="1063"/>
    </location>
</feature>
<feature type="compositionally biased region" description="Basic residues" evidence="7">
    <location>
        <begin position="445"/>
        <end position="465"/>
    </location>
</feature>
<sequence length="1510" mass="173192">MSVHYKFKSALEYDTVTFDGLHISVKDLKNAILQQKRIGKSTDFDLQVTNAQTKEVYADENALIPKNASLLIARIPVIPQKNKSWEGYGGDNTPPQAKSDEGGPIAKEVDLSNLDAPEDDKIRAMMSQSTQEYDPSNYMKLRGANQVGPVPPNYRCYKCYQGGHWIKDCTFSMGTTQDPVDIKKSTGIPRSFMVTVDGPQVPGAMMTPNGQFAVPLVDHQAYTQKPVPMPVQAPKMDIPEDLLCSICSDLLTDAVMIPCCGNSFCDECIRGVLLESEDHECPDCHEKDISPDTLIPNRFLRTSVANFKNTTGYVKIPTRKPPRPEVITSIPIDQESTPSVEDPAAKIEVDSDKQTVISEADSTEPIKTVNNNSDTLKKKDDDDDVGGGDRYTQKEPVDGPPGVSPRGSPRDSRKYRDTSPRSPRDRPIRNRRKSRSLTRSPSPRRSPRSPRRRRSRSRTKSRSRERRSGTPTIDEPLGSSNSFPPTTFGTSAITTVGPIQGHPSQVPGNFQPPIGTFPTQGPPPNYRFPPPGGAAPYMPPGPYSVPRGMFDAARPPIGGPPPNFQNFPPRGHRDYNRRMLDRAPAGVIDDPLAAFNRLLREKDEQKRRAKQRGFRRSYSRSRSRSRSYSRSPVRRRSRSPRPNRRSRSRSRSFSLSRSRSRSFSGSLRGSPHRQLSPARRSPPPSAPRRGSRYRSPLRSPPRSRNRDRDYDDDRDFDRNDRRDIRRGRDRRPSRERDRFFDNYDDKRGPPARGQVPWNPPRPDNYFPPGPQAMQPGYQPNRFGQPRDFGPPFMNKDPPFNQPLPQTIHSIQPQRLYQDIAPPGVDDDIGPPGVEEYKPSEKKEVSKKEDKSDKRKESSDRKRRHDKRSRTPEREKRYSPKRKSRSKDRGKESPDKHKKRRRDSSDKDDRKKDREKDSDEEKSKKGKDKKKHKDKKESEKRKKRDKKEKHKKDSKDKKSKEEFRQVIPKHTDEDDDEIDDEAEKKEKKTVNEKKRSEKDKPKKTERQREAPEEENLDDKKENIKLDEKEIENPVNKELEEVKGSENTEISEEPSYKKEITPEPTSLKSELYGDLLSEIDTNVIENYGKLDNDSPFEGRDEGVNLPAPDDETEMTEDGEIKDYEDEEKDVLELHSSDMDLKAELEKSDILAPVPEKSKWEVDDDGAISPKDNSKSDSKSDKNGKVTNEVLKRAENAIFAKAINAIRPIEIKKIGSERAKLYSGEKDAEKVHVIAAPVKTDAPPVRLSVKERLGVKVEDTDKVINLSRRSNTMSPFSRRGESGRNIALGERRVEIDEYNKQLRRSRSRRISRDRQRNKNDSRNLSRNDSRRTDRKREKSKKEERAKSEDDKKSKRKHRSRTRSESDDRKDKHKKKDKKNKKEKSKKKDDDQKTDKEEKEESGTTPATAKRKATIDEANFEPDYDESHSEDDERKDKKKSKKESENSSSSDSDSSSSSEEERKKKKHKKHRKKKRRESSSDSSSEESDSSDSDRDRKKRKHRKTKKKKKKSKHK</sequence>
<dbReference type="SMART" id="SM00184">
    <property type="entry name" value="RING"/>
    <property type="match status" value="1"/>
</dbReference>
<dbReference type="Gene3D" id="4.10.60.10">
    <property type="entry name" value="Zinc finger, CCHC-type"/>
    <property type="match status" value="1"/>
</dbReference>
<feature type="compositionally biased region" description="Pro residues" evidence="7">
    <location>
        <begin position="520"/>
        <end position="543"/>
    </location>
</feature>
<feature type="compositionally biased region" description="Basic and acidic residues" evidence="7">
    <location>
        <begin position="1169"/>
        <end position="1183"/>
    </location>
</feature>
<dbReference type="SMART" id="SM01180">
    <property type="entry name" value="DWNN"/>
    <property type="match status" value="1"/>
</dbReference>
<dbReference type="PANTHER" id="PTHR15439">
    <property type="entry name" value="RETINOBLASTOMA-BINDING PROTEIN 6"/>
    <property type="match status" value="1"/>
</dbReference>
<feature type="compositionally biased region" description="Basic and acidic residues" evidence="7">
    <location>
        <begin position="868"/>
        <end position="877"/>
    </location>
</feature>
<feature type="compositionally biased region" description="Basic and acidic residues" evidence="7">
    <location>
        <begin position="902"/>
        <end position="922"/>
    </location>
</feature>
<feature type="compositionally biased region" description="Basic and acidic residues" evidence="7">
    <location>
        <begin position="834"/>
        <end position="859"/>
    </location>
</feature>
<evidence type="ECO:0000256" key="5">
    <source>
        <dbReference type="ARBA" id="ARBA00023242"/>
    </source>
</evidence>
<comment type="subcellular location">
    <subcellularLocation>
        <location evidence="1">Nucleus</location>
    </subcellularLocation>
</comment>
<keyword evidence="3 6" id="KW-0863">Zinc-finger</keyword>
<dbReference type="PANTHER" id="PTHR15439:SF0">
    <property type="entry name" value="CELL DIVISION CYCLE AND APOPTOSIS REGULATOR PROTEIN 1-RELATED"/>
    <property type="match status" value="1"/>
</dbReference>
<evidence type="ECO:0008006" key="13">
    <source>
        <dbReference type="Google" id="ProtNLM"/>
    </source>
</evidence>
<feature type="compositionally biased region" description="Pro residues" evidence="7">
    <location>
        <begin position="757"/>
        <end position="770"/>
    </location>
</feature>
<evidence type="ECO:0000256" key="2">
    <source>
        <dbReference type="ARBA" id="ARBA00022723"/>
    </source>
</evidence>
<feature type="domain" description="CCHC-type" evidence="9">
    <location>
        <begin position="155"/>
        <end position="169"/>
    </location>
</feature>
<dbReference type="CDD" id="cd16620">
    <property type="entry name" value="vRING-HC-C4C4_RBBP6"/>
    <property type="match status" value="1"/>
</dbReference>
<feature type="compositionally biased region" description="Basic and acidic residues" evidence="7">
    <location>
        <begin position="343"/>
        <end position="353"/>
    </location>
</feature>
<dbReference type="InterPro" id="IPR014891">
    <property type="entry name" value="DWNN_domain"/>
</dbReference>
<feature type="domain" description="DWNN" evidence="10">
    <location>
        <begin position="3"/>
        <end position="76"/>
    </location>
</feature>
<feature type="compositionally biased region" description="Basic residues" evidence="7">
    <location>
        <begin position="923"/>
        <end position="933"/>
    </location>
</feature>
<dbReference type="SUPFAM" id="SSF57850">
    <property type="entry name" value="RING/U-box"/>
    <property type="match status" value="1"/>
</dbReference>
<feature type="compositionally biased region" description="Basic and acidic residues" evidence="7">
    <location>
        <begin position="1307"/>
        <end position="1349"/>
    </location>
</feature>
<feature type="compositionally biased region" description="Basic residues" evidence="7">
    <location>
        <begin position="1459"/>
        <end position="1472"/>
    </location>
</feature>
<dbReference type="Pfam" id="PF08783">
    <property type="entry name" value="DWNN"/>
    <property type="match status" value="1"/>
</dbReference>
<evidence type="ECO:0000259" key="10">
    <source>
        <dbReference type="PROSITE" id="PS51282"/>
    </source>
</evidence>
<evidence type="ECO:0000256" key="6">
    <source>
        <dbReference type="PROSITE-ProRule" id="PRU00047"/>
    </source>
</evidence>
<feature type="compositionally biased region" description="Basic and acidic residues" evidence="7">
    <location>
        <begin position="1016"/>
        <end position="1044"/>
    </location>
</feature>
<dbReference type="InterPro" id="IPR033489">
    <property type="entry name" value="RBBP6"/>
</dbReference>
<dbReference type="GO" id="GO:0003676">
    <property type="term" value="F:nucleic acid binding"/>
    <property type="evidence" value="ECO:0007669"/>
    <property type="project" value="InterPro"/>
</dbReference>
<evidence type="ECO:0000259" key="8">
    <source>
        <dbReference type="PROSITE" id="PS50089"/>
    </source>
</evidence>
<dbReference type="PROSITE" id="PS50089">
    <property type="entry name" value="ZF_RING_2"/>
    <property type="match status" value="1"/>
</dbReference>
<keyword evidence="12" id="KW-1185">Reference proteome</keyword>
<protein>
    <recommendedName>
        <fullName evidence="13">E3 ubiquitin-protein ligase RBBP6</fullName>
    </recommendedName>
</protein>
<dbReference type="GO" id="GO:0006397">
    <property type="term" value="P:mRNA processing"/>
    <property type="evidence" value="ECO:0007669"/>
    <property type="project" value="InterPro"/>
</dbReference>
<dbReference type="InterPro" id="IPR013083">
    <property type="entry name" value="Znf_RING/FYVE/PHD"/>
</dbReference>
<proteinExistence type="predicted"/>
<feature type="compositionally biased region" description="Basic residues" evidence="7">
    <location>
        <begin position="607"/>
        <end position="650"/>
    </location>
</feature>
<dbReference type="InterPro" id="IPR001841">
    <property type="entry name" value="Znf_RING"/>
</dbReference>
<evidence type="ECO:0000259" key="9">
    <source>
        <dbReference type="PROSITE" id="PS50158"/>
    </source>
</evidence>
<evidence type="ECO:0000256" key="3">
    <source>
        <dbReference type="ARBA" id="ARBA00022771"/>
    </source>
</evidence>
<evidence type="ECO:0000313" key="11">
    <source>
        <dbReference type="EMBL" id="CAH1113636.1"/>
    </source>
</evidence>
<dbReference type="GO" id="GO:0008270">
    <property type="term" value="F:zinc ion binding"/>
    <property type="evidence" value="ECO:0007669"/>
    <property type="project" value="UniProtKB-KW"/>
</dbReference>
<feature type="compositionally biased region" description="Polar residues" evidence="7">
    <location>
        <begin position="802"/>
        <end position="814"/>
    </location>
</feature>
<dbReference type="Gene3D" id="3.30.40.10">
    <property type="entry name" value="Zinc/RING finger domain, C3HC4 (zinc finger)"/>
    <property type="match status" value="1"/>
</dbReference>
<reference evidence="11" key="1">
    <citation type="submission" date="2022-01" db="EMBL/GenBank/DDBJ databases">
        <authorList>
            <person name="King R."/>
        </authorList>
    </citation>
    <scope>NUCLEOTIDE SEQUENCE</scope>
</reference>
<feature type="compositionally biased region" description="Basic and acidic residues" evidence="7">
    <location>
        <begin position="1421"/>
        <end position="1431"/>
    </location>
</feature>
<keyword evidence="5" id="KW-0539">Nucleus</keyword>
<dbReference type="PROSITE" id="PS51282">
    <property type="entry name" value="DWNN"/>
    <property type="match status" value="1"/>
</dbReference>
<feature type="compositionally biased region" description="Low complexity" evidence="7">
    <location>
        <begin position="693"/>
        <end position="702"/>
    </location>
</feature>
<dbReference type="PROSITE" id="PS50158">
    <property type="entry name" value="ZF_CCHC"/>
    <property type="match status" value="1"/>
</dbReference>
<dbReference type="SUPFAM" id="SSF57756">
    <property type="entry name" value="Retrovirus zinc finger-like domains"/>
    <property type="match status" value="1"/>
</dbReference>
<feature type="compositionally biased region" description="Acidic residues" evidence="7">
    <location>
        <begin position="1106"/>
        <end position="1122"/>
    </location>
</feature>